<name>A0ABW5BC79_9BACT</name>
<dbReference type="Proteomes" id="UP001597414">
    <property type="component" value="Unassembled WGS sequence"/>
</dbReference>
<evidence type="ECO:0000313" key="1">
    <source>
        <dbReference type="EMBL" id="MFD2202435.1"/>
    </source>
</evidence>
<organism evidence="1 2">
    <name type="scientific">Shivajiella indica</name>
    <dbReference type="NCBI Taxonomy" id="872115"/>
    <lineage>
        <taxon>Bacteria</taxon>
        <taxon>Pseudomonadati</taxon>
        <taxon>Bacteroidota</taxon>
        <taxon>Cytophagia</taxon>
        <taxon>Cytophagales</taxon>
        <taxon>Cyclobacteriaceae</taxon>
        <taxon>Shivajiella</taxon>
    </lineage>
</organism>
<sequence length="78" mass="8573">MREAFGLTLIPSCRPGVKLNEIALKGQHVTARGFNPWLMMPAHIQSLPLPVRQAGAESEIEARIYSPAINDVAVSRLH</sequence>
<proteinExistence type="predicted"/>
<dbReference type="RefSeq" id="WP_380803340.1">
    <property type="nucleotide sequence ID" value="NZ_JBHUIV010000017.1"/>
</dbReference>
<protein>
    <submittedName>
        <fullName evidence="1">Uncharacterized protein</fullName>
    </submittedName>
</protein>
<dbReference type="EMBL" id="JBHUIV010000017">
    <property type="protein sequence ID" value="MFD2202435.1"/>
    <property type="molecule type" value="Genomic_DNA"/>
</dbReference>
<evidence type="ECO:0000313" key="2">
    <source>
        <dbReference type="Proteomes" id="UP001597414"/>
    </source>
</evidence>
<reference evidence="2" key="1">
    <citation type="journal article" date="2019" name="Int. J. Syst. Evol. Microbiol.">
        <title>The Global Catalogue of Microorganisms (GCM) 10K type strain sequencing project: providing services to taxonomists for standard genome sequencing and annotation.</title>
        <authorList>
            <consortium name="The Broad Institute Genomics Platform"/>
            <consortium name="The Broad Institute Genome Sequencing Center for Infectious Disease"/>
            <person name="Wu L."/>
            <person name="Ma J."/>
        </authorList>
    </citation>
    <scope>NUCLEOTIDE SEQUENCE [LARGE SCALE GENOMIC DNA]</scope>
    <source>
        <strain evidence="2">KCTC 19812</strain>
    </source>
</reference>
<gene>
    <name evidence="1" type="ORF">ACFSKV_12745</name>
</gene>
<comment type="caution">
    <text evidence="1">The sequence shown here is derived from an EMBL/GenBank/DDBJ whole genome shotgun (WGS) entry which is preliminary data.</text>
</comment>
<keyword evidence="2" id="KW-1185">Reference proteome</keyword>
<accession>A0ABW5BC79</accession>